<sequence length="249" mass="27847">MEGHGDRKSLYFDLLEDKSDHSTLAQRLVESTGCPVAVPNYRLSPRSADQGPPFRHPGHSEDLLQFLHFILTWQPDNESIASDANVLFDRSKLYLIGHSCSAHMLSSIILDSSHITPSLTPNSDLLDAVQGIILSEGIYDIDRLLASFPDYREMFIVNAFGDLPSYVDFSVATYRERPRAEHTKYRWIIIHSSGDTLVDSVQSEAMVDHLKSISGPSAVASSFRELDQEHDAILQAPQYIQLIADFISS</sequence>
<dbReference type="SUPFAM" id="SSF53474">
    <property type="entry name" value="alpha/beta-Hydrolases"/>
    <property type="match status" value="1"/>
</dbReference>
<gene>
    <name evidence="2" type="ORF">AAF712_001359</name>
</gene>
<comment type="caution">
    <text evidence="2">The sequence shown here is derived from an EMBL/GenBank/DDBJ whole genome shotgun (WGS) entry which is preliminary data.</text>
</comment>
<protein>
    <submittedName>
        <fullName evidence="2">Uncharacterized protein</fullName>
    </submittedName>
</protein>
<dbReference type="InterPro" id="IPR029058">
    <property type="entry name" value="AB_hydrolase_fold"/>
</dbReference>
<reference evidence="2 3" key="1">
    <citation type="submission" date="2024-05" db="EMBL/GenBank/DDBJ databases">
        <title>A draft genome resource for the thread blight pathogen Marasmius tenuissimus strain MS-2.</title>
        <authorList>
            <person name="Yulfo-Soto G.E."/>
            <person name="Baruah I.K."/>
            <person name="Amoako-Attah I."/>
            <person name="Bukari Y."/>
            <person name="Meinhardt L.W."/>
            <person name="Bailey B.A."/>
            <person name="Cohen S.P."/>
        </authorList>
    </citation>
    <scope>NUCLEOTIDE SEQUENCE [LARGE SCALE GENOMIC DNA]</scope>
    <source>
        <strain evidence="2 3">MS-2</strain>
    </source>
</reference>
<proteinExistence type="predicted"/>
<dbReference type="Gene3D" id="3.40.50.1820">
    <property type="entry name" value="alpha/beta hydrolase"/>
    <property type="match status" value="1"/>
</dbReference>
<accession>A0ABR3AFZ5</accession>
<name>A0ABR3AFZ5_9AGAR</name>
<keyword evidence="1" id="KW-0378">Hydrolase</keyword>
<evidence type="ECO:0000256" key="1">
    <source>
        <dbReference type="ARBA" id="ARBA00022801"/>
    </source>
</evidence>
<evidence type="ECO:0000313" key="3">
    <source>
        <dbReference type="Proteomes" id="UP001437256"/>
    </source>
</evidence>
<organism evidence="2 3">
    <name type="scientific">Marasmius tenuissimus</name>
    <dbReference type="NCBI Taxonomy" id="585030"/>
    <lineage>
        <taxon>Eukaryota</taxon>
        <taxon>Fungi</taxon>
        <taxon>Dikarya</taxon>
        <taxon>Basidiomycota</taxon>
        <taxon>Agaricomycotina</taxon>
        <taxon>Agaricomycetes</taxon>
        <taxon>Agaricomycetidae</taxon>
        <taxon>Agaricales</taxon>
        <taxon>Marasmiineae</taxon>
        <taxon>Marasmiaceae</taxon>
        <taxon>Marasmius</taxon>
    </lineage>
</organism>
<dbReference type="Proteomes" id="UP001437256">
    <property type="component" value="Unassembled WGS sequence"/>
</dbReference>
<keyword evidence="3" id="KW-1185">Reference proteome</keyword>
<dbReference type="EMBL" id="JBBXMP010000003">
    <property type="protein sequence ID" value="KAL0071502.1"/>
    <property type="molecule type" value="Genomic_DNA"/>
</dbReference>
<evidence type="ECO:0000313" key="2">
    <source>
        <dbReference type="EMBL" id="KAL0071502.1"/>
    </source>
</evidence>
<dbReference type="PANTHER" id="PTHR48081">
    <property type="entry name" value="AB HYDROLASE SUPERFAMILY PROTEIN C4A8.06C"/>
    <property type="match status" value="1"/>
</dbReference>
<dbReference type="PANTHER" id="PTHR48081:SF33">
    <property type="entry name" value="KYNURENINE FORMAMIDASE"/>
    <property type="match status" value="1"/>
</dbReference>
<dbReference type="InterPro" id="IPR050300">
    <property type="entry name" value="GDXG_lipolytic_enzyme"/>
</dbReference>